<dbReference type="RefSeq" id="WP_097140891.1">
    <property type="nucleotide sequence ID" value="NZ_OBQD01000010.1"/>
</dbReference>
<accession>A0A285UM51</accession>
<keyword evidence="2" id="KW-1185">Reference proteome</keyword>
<proteinExistence type="predicted"/>
<protein>
    <submittedName>
        <fullName evidence="1">Uncharacterized protein</fullName>
    </submittedName>
</protein>
<name>A0A285UM51_9HYPH</name>
<dbReference type="OrthoDB" id="8451163at2"/>
<reference evidence="1 2" key="1">
    <citation type="submission" date="2017-08" db="EMBL/GenBank/DDBJ databases">
        <authorList>
            <person name="de Groot N.N."/>
        </authorList>
    </citation>
    <scope>NUCLEOTIDE SEQUENCE [LARGE SCALE GENOMIC DNA]</scope>
    <source>
        <strain evidence="1 2">JC85</strain>
    </source>
</reference>
<sequence>MTDDPIDFDIVVTRKPQPEREILFVCLLCEKEIETPTRWQRASFRPHEREPICSACTRRWGSVSNSGPVFNRQNYHTLRQFSAITNCLTWEIQNGNRRYR</sequence>
<evidence type="ECO:0000313" key="1">
    <source>
        <dbReference type="EMBL" id="SOC42478.1"/>
    </source>
</evidence>
<dbReference type="Proteomes" id="UP000219167">
    <property type="component" value="Unassembled WGS sequence"/>
</dbReference>
<organism evidence="1 2">
    <name type="scientific">Rhizobium subbaraonis</name>
    <dbReference type="NCBI Taxonomy" id="908946"/>
    <lineage>
        <taxon>Bacteria</taxon>
        <taxon>Pseudomonadati</taxon>
        <taxon>Pseudomonadota</taxon>
        <taxon>Alphaproteobacteria</taxon>
        <taxon>Hyphomicrobiales</taxon>
        <taxon>Rhizobiaceae</taxon>
        <taxon>Rhizobium/Agrobacterium group</taxon>
        <taxon>Rhizobium</taxon>
    </lineage>
</organism>
<gene>
    <name evidence="1" type="ORF">SAMN05892877_11020</name>
</gene>
<dbReference type="AlphaFoldDB" id="A0A285UM51"/>
<evidence type="ECO:0000313" key="2">
    <source>
        <dbReference type="Proteomes" id="UP000219167"/>
    </source>
</evidence>
<dbReference type="EMBL" id="OBQD01000010">
    <property type="protein sequence ID" value="SOC42478.1"/>
    <property type="molecule type" value="Genomic_DNA"/>
</dbReference>